<dbReference type="AlphaFoldDB" id="A0A512IV03"/>
<keyword evidence="1" id="KW-1133">Transmembrane helix</keyword>
<dbReference type="Proteomes" id="UP000321258">
    <property type="component" value="Unassembled WGS sequence"/>
</dbReference>
<evidence type="ECO:0000313" key="3">
    <source>
        <dbReference type="Proteomes" id="UP000321258"/>
    </source>
</evidence>
<gene>
    <name evidence="2" type="ORF">MHA02_39290</name>
</gene>
<reference evidence="2 3" key="1">
    <citation type="submission" date="2019-07" db="EMBL/GenBank/DDBJ databases">
        <title>Whole genome shotgun sequence of Methylobacterium haplocladii NBRC 107714.</title>
        <authorList>
            <person name="Hosoyama A."/>
            <person name="Uohara A."/>
            <person name="Ohji S."/>
            <person name="Ichikawa N."/>
        </authorList>
    </citation>
    <scope>NUCLEOTIDE SEQUENCE [LARGE SCALE GENOMIC DNA]</scope>
    <source>
        <strain evidence="2 3">NBRC 107714</strain>
    </source>
</reference>
<dbReference type="EMBL" id="BJZT01000044">
    <property type="protein sequence ID" value="GEP01542.1"/>
    <property type="molecule type" value="Genomic_DNA"/>
</dbReference>
<keyword evidence="1" id="KW-0812">Transmembrane</keyword>
<evidence type="ECO:0000256" key="1">
    <source>
        <dbReference type="SAM" id="Phobius"/>
    </source>
</evidence>
<keyword evidence="1" id="KW-0472">Membrane</keyword>
<proteinExistence type="predicted"/>
<organism evidence="2 3">
    <name type="scientific">Methylobacterium haplocladii</name>
    <dbReference type="NCBI Taxonomy" id="1176176"/>
    <lineage>
        <taxon>Bacteria</taxon>
        <taxon>Pseudomonadati</taxon>
        <taxon>Pseudomonadota</taxon>
        <taxon>Alphaproteobacteria</taxon>
        <taxon>Hyphomicrobiales</taxon>
        <taxon>Methylobacteriaceae</taxon>
        <taxon>Methylobacterium</taxon>
    </lineage>
</organism>
<accession>A0A512IV03</accession>
<protein>
    <submittedName>
        <fullName evidence="2">Uncharacterized protein</fullName>
    </submittedName>
</protein>
<keyword evidence="3" id="KW-1185">Reference proteome</keyword>
<evidence type="ECO:0000313" key="2">
    <source>
        <dbReference type="EMBL" id="GEP01542.1"/>
    </source>
</evidence>
<comment type="caution">
    <text evidence="2">The sequence shown here is derived from an EMBL/GenBank/DDBJ whole genome shotgun (WGS) entry which is preliminary data.</text>
</comment>
<sequence length="70" mass="7623">MAWNGWVAHRGIKSMTGKKLARRNAVWGAGGGGRRGVRPHVRKAAARSFLMAVLLIPSAVLLLYWIGTLI</sequence>
<feature type="transmembrane region" description="Helical" evidence="1">
    <location>
        <begin position="44"/>
        <end position="66"/>
    </location>
</feature>
<name>A0A512IV03_9HYPH</name>